<dbReference type="GO" id="GO:0031640">
    <property type="term" value="P:killing of cells of another organism"/>
    <property type="evidence" value="ECO:0007669"/>
    <property type="project" value="UniProtKB-KW"/>
</dbReference>
<evidence type="ECO:0000313" key="4">
    <source>
        <dbReference type="EMBL" id="ABU97057.1"/>
    </source>
</evidence>
<organism evidence="4 5">
    <name type="scientific">Thermus phage P74-26</name>
    <dbReference type="NCBI Taxonomy" id="2914007"/>
    <lineage>
        <taxon>Viruses</taxon>
        <taxon>Duplodnaviria</taxon>
        <taxon>Heunggongvirae</taxon>
        <taxon>Uroviricota</taxon>
        <taxon>Caudoviricetes</taxon>
        <taxon>Oshimavirus</taxon>
        <taxon>Thermus virus P74-26</taxon>
    </lineage>
</organism>
<sequence>MHGQTNHEGIPHPGYDLNFGPTPDADYGQAVYAPEDGKVVFAKQGLGTWGGLVVVLGASGYAHRLGHVERMTVKEGQRVKEGDQVAVIGRVQGMAPHLHYDMVRPEVIKTITILLKAPYERWDFWHVNFPKLFDVMYLDPAKFHPELARLLSK</sequence>
<dbReference type="SUPFAM" id="SSF51261">
    <property type="entry name" value="Duplicated hybrid motif"/>
    <property type="match status" value="1"/>
</dbReference>
<evidence type="ECO:0000259" key="3">
    <source>
        <dbReference type="Pfam" id="PF01551"/>
    </source>
</evidence>
<keyword evidence="1" id="KW-0929">Antimicrobial</keyword>
<dbReference type="InterPro" id="IPR011055">
    <property type="entry name" value="Dup_hybrid_motif"/>
</dbReference>
<evidence type="ECO:0000256" key="1">
    <source>
        <dbReference type="ARBA" id="ARBA00022529"/>
    </source>
</evidence>
<evidence type="ECO:0000256" key="2">
    <source>
        <dbReference type="ARBA" id="ARBA00022638"/>
    </source>
</evidence>
<evidence type="ECO:0000313" key="5">
    <source>
        <dbReference type="Proteomes" id="UP000001133"/>
    </source>
</evidence>
<proteinExistence type="predicted"/>
<dbReference type="GeneID" id="5600640"/>
<dbReference type="RefSeq" id="YP_001468077.1">
    <property type="nucleotide sequence ID" value="NC_009804.1"/>
</dbReference>
<dbReference type="EMBL" id="EU100884">
    <property type="protein sequence ID" value="ABU97057.1"/>
    <property type="molecule type" value="Genomic_DNA"/>
</dbReference>
<protein>
    <submittedName>
        <fullName evidence="4">Peptidoglycan hydrolase</fullName>
    </submittedName>
</protein>
<dbReference type="Pfam" id="PF01551">
    <property type="entry name" value="Peptidase_M23"/>
    <property type="match status" value="1"/>
</dbReference>
<dbReference type="InterPro" id="IPR050570">
    <property type="entry name" value="Cell_wall_metabolism_enzyme"/>
</dbReference>
<dbReference type="GO" id="GO:0042742">
    <property type="term" value="P:defense response to bacterium"/>
    <property type="evidence" value="ECO:0007669"/>
    <property type="project" value="UniProtKB-KW"/>
</dbReference>
<dbReference type="KEGG" id="vg:5600640"/>
<dbReference type="CDD" id="cd12797">
    <property type="entry name" value="M23_peptidase"/>
    <property type="match status" value="1"/>
</dbReference>
<dbReference type="Gene3D" id="2.70.70.10">
    <property type="entry name" value="Glucose Permease (Domain IIA)"/>
    <property type="match status" value="1"/>
</dbReference>
<name>A7XXT9_BP742</name>
<keyword evidence="5" id="KW-1185">Reference proteome</keyword>
<dbReference type="PANTHER" id="PTHR21666:SF294">
    <property type="entry name" value="PEPTIDASE M23"/>
    <property type="match status" value="1"/>
</dbReference>
<reference evidence="4 5" key="1">
    <citation type="journal article" date="2008" name="J. Mol. Biol.">
        <title>Genome comparison and proteomic characterization of Thermus thermophilus bacteriophages P23-45 and P74-26: siphoviruses with triplex-forming sequences and the longest known tails.</title>
        <authorList>
            <person name="Minakhin L."/>
            <person name="Goel M."/>
            <person name="Berdygulova Z."/>
            <person name="Ramanculov E."/>
            <person name="Florens L."/>
            <person name="Glazko G."/>
            <person name="Karamychev V.N."/>
            <person name="Slesarev A.I."/>
            <person name="Kozyavkin S.A."/>
            <person name="Khromov I."/>
            <person name="Ackermann H.W."/>
            <person name="Washburn M."/>
            <person name="Mushegian A."/>
            <person name="Severinov K."/>
        </authorList>
    </citation>
    <scope>NUCLEOTIDE SEQUENCE</scope>
</reference>
<dbReference type="OrthoDB" id="41160at10239"/>
<gene>
    <name evidence="4" type="ORF">P74p107</name>
</gene>
<dbReference type="PANTHER" id="PTHR21666">
    <property type="entry name" value="PEPTIDASE-RELATED"/>
    <property type="match status" value="1"/>
</dbReference>
<keyword evidence="4" id="KW-0378">Hydrolase</keyword>
<dbReference type="GO" id="GO:0004222">
    <property type="term" value="F:metalloendopeptidase activity"/>
    <property type="evidence" value="ECO:0007669"/>
    <property type="project" value="TreeGrafter"/>
</dbReference>
<keyword evidence="2" id="KW-0081">Bacteriolytic enzyme</keyword>
<feature type="domain" description="M23ase beta-sheet core" evidence="3">
    <location>
        <begin position="24"/>
        <end position="103"/>
    </location>
</feature>
<accession>A7XXT9</accession>
<dbReference type="InterPro" id="IPR016047">
    <property type="entry name" value="M23ase_b-sheet_dom"/>
</dbReference>
<dbReference type="Proteomes" id="UP000001133">
    <property type="component" value="Segment"/>
</dbReference>